<comment type="caution">
    <text evidence="1">The sequence shown here is derived from an EMBL/GenBank/DDBJ whole genome shotgun (WGS) entry which is preliminary data.</text>
</comment>
<keyword evidence="2" id="KW-1185">Reference proteome</keyword>
<sequence length="79" mass="8942">GETVIKLGTEHLSYIIPCVDNFHIIGCFALTKQWKLLLYMMMMTEFIINAPTLLAQNIGITNSVIHAKWVVVAKNDDSY</sequence>
<gene>
    <name evidence="1" type="ORF">FMOSSE_LOCUS14765</name>
</gene>
<proteinExistence type="predicted"/>
<accession>A0A9N9I305</accession>
<evidence type="ECO:0000313" key="2">
    <source>
        <dbReference type="Proteomes" id="UP000789375"/>
    </source>
</evidence>
<feature type="non-terminal residue" evidence="1">
    <location>
        <position position="79"/>
    </location>
</feature>
<dbReference type="AlphaFoldDB" id="A0A9N9I305"/>
<dbReference type="EMBL" id="CAJVPP010012485">
    <property type="protein sequence ID" value="CAG8717789.1"/>
    <property type="molecule type" value="Genomic_DNA"/>
</dbReference>
<reference evidence="1" key="1">
    <citation type="submission" date="2021-06" db="EMBL/GenBank/DDBJ databases">
        <authorList>
            <person name="Kallberg Y."/>
            <person name="Tangrot J."/>
            <person name="Rosling A."/>
        </authorList>
    </citation>
    <scope>NUCLEOTIDE SEQUENCE</scope>
    <source>
        <strain evidence="1">87-6 pot B 2015</strain>
    </source>
</reference>
<protein>
    <submittedName>
        <fullName evidence="1">4643_t:CDS:1</fullName>
    </submittedName>
</protein>
<name>A0A9N9I305_FUNMO</name>
<organism evidence="1 2">
    <name type="scientific">Funneliformis mosseae</name>
    <name type="common">Endomycorrhizal fungus</name>
    <name type="synonym">Glomus mosseae</name>
    <dbReference type="NCBI Taxonomy" id="27381"/>
    <lineage>
        <taxon>Eukaryota</taxon>
        <taxon>Fungi</taxon>
        <taxon>Fungi incertae sedis</taxon>
        <taxon>Mucoromycota</taxon>
        <taxon>Glomeromycotina</taxon>
        <taxon>Glomeromycetes</taxon>
        <taxon>Glomerales</taxon>
        <taxon>Glomeraceae</taxon>
        <taxon>Funneliformis</taxon>
    </lineage>
</organism>
<dbReference type="Proteomes" id="UP000789375">
    <property type="component" value="Unassembled WGS sequence"/>
</dbReference>
<evidence type="ECO:0000313" key="1">
    <source>
        <dbReference type="EMBL" id="CAG8717789.1"/>
    </source>
</evidence>